<dbReference type="EC" id="4.3.1.19" evidence="13"/>
<evidence type="ECO:0000256" key="9">
    <source>
        <dbReference type="ARBA" id="ARBA00022898"/>
    </source>
</evidence>
<dbReference type="NCBIfam" id="TIGR01124">
    <property type="entry name" value="ilvA_2Cterm"/>
    <property type="match status" value="1"/>
</dbReference>
<dbReference type="NCBIfam" id="NF006674">
    <property type="entry name" value="PRK09224.1"/>
    <property type="match status" value="1"/>
</dbReference>
<keyword evidence="10 13" id="KW-0456">Lyase</keyword>
<keyword evidence="6 13" id="KW-0028">Amino-acid biosynthesis</keyword>
<evidence type="ECO:0000259" key="14">
    <source>
        <dbReference type="PROSITE" id="PS51672"/>
    </source>
</evidence>
<protein>
    <recommendedName>
        <fullName evidence="13">L-threonine dehydratase</fullName>
        <ecNumber evidence="13">4.3.1.19</ecNumber>
    </recommendedName>
    <alternativeName>
        <fullName evidence="13">Threonine deaminase</fullName>
    </alternativeName>
</protein>
<organism evidence="15 16">
    <name type="scientific">Cardiobacterium hominis</name>
    <dbReference type="NCBI Taxonomy" id="2718"/>
    <lineage>
        <taxon>Bacteria</taxon>
        <taxon>Pseudomonadati</taxon>
        <taxon>Pseudomonadota</taxon>
        <taxon>Gammaproteobacteria</taxon>
        <taxon>Cardiobacteriales</taxon>
        <taxon>Cardiobacteriaceae</taxon>
        <taxon>Cardiobacterium</taxon>
    </lineage>
</organism>
<comment type="similarity">
    <text evidence="4 13">Belongs to the serine/threonine dehydratase family.</text>
</comment>
<evidence type="ECO:0000256" key="2">
    <source>
        <dbReference type="ARBA" id="ARBA00001933"/>
    </source>
</evidence>
<keyword evidence="7 13" id="KW-0412">Isoleucine biosynthesis</keyword>
<keyword evidence="9 13" id="KW-0663">Pyridoxal phosphate</keyword>
<dbReference type="Pfam" id="PF00291">
    <property type="entry name" value="PALP"/>
    <property type="match status" value="1"/>
</dbReference>
<evidence type="ECO:0000313" key="15">
    <source>
        <dbReference type="EMBL" id="SAM57286.1"/>
    </source>
</evidence>
<evidence type="ECO:0000256" key="13">
    <source>
        <dbReference type="RuleBase" id="RU362012"/>
    </source>
</evidence>
<dbReference type="FunFam" id="3.40.1020.10:FF:000001">
    <property type="entry name" value="L-threonine dehydratase"/>
    <property type="match status" value="1"/>
</dbReference>
<evidence type="ECO:0000256" key="7">
    <source>
        <dbReference type="ARBA" id="ARBA00022624"/>
    </source>
</evidence>
<dbReference type="GO" id="GO:0006567">
    <property type="term" value="P:L-threonine catabolic process"/>
    <property type="evidence" value="ECO:0007669"/>
    <property type="project" value="TreeGrafter"/>
</dbReference>
<dbReference type="PANTHER" id="PTHR48078">
    <property type="entry name" value="THREONINE DEHYDRATASE, MITOCHONDRIAL-RELATED"/>
    <property type="match status" value="1"/>
</dbReference>
<evidence type="ECO:0000256" key="10">
    <source>
        <dbReference type="ARBA" id="ARBA00023239"/>
    </source>
</evidence>
<evidence type="ECO:0000256" key="4">
    <source>
        <dbReference type="ARBA" id="ARBA00010869"/>
    </source>
</evidence>
<dbReference type="UniPathway" id="UPA00047">
    <property type="reaction ID" value="UER00054"/>
</dbReference>
<dbReference type="CDD" id="cd04906">
    <property type="entry name" value="ACT_ThrD-I_1"/>
    <property type="match status" value="1"/>
</dbReference>
<dbReference type="FunFam" id="3.40.50.1100:FF:000005">
    <property type="entry name" value="Threonine dehydratase catabolic"/>
    <property type="match status" value="1"/>
</dbReference>
<reference evidence="16" key="1">
    <citation type="submission" date="2016-04" db="EMBL/GenBank/DDBJ databases">
        <authorList>
            <person name="Tagini F."/>
        </authorList>
    </citation>
    <scope>NUCLEOTIDE SEQUENCE [LARGE SCALE GENOMIC DNA]</scope>
    <source>
        <strain evidence="16">CHUV0807</strain>
    </source>
</reference>
<dbReference type="GO" id="GO:0009097">
    <property type="term" value="P:isoleucine biosynthetic process"/>
    <property type="evidence" value="ECO:0007669"/>
    <property type="project" value="UniProtKB-UniRule"/>
</dbReference>
<evidence type="ECO:0000256" key="8">
    <source>
        <dbReference type="ARBA" id="ARBA00022737"/>
    </source>
</evidence>
<keyword evidence="11 13" id="KW-0100">Branched-chain amino acid biosynthesis</keyword>
<dbReference type="InterPro" id="IPR000634">
    <property type="entry name" value="Ser/Thr_deHydtase_PyrdxlP-BS"/>
</dbReference>
<evidence type="ECO:0000256" key="3">
    <source>
        <dbReference type="ARBA" id="ARBA00004810"/>
    </source>
</evidence>
<dbReference type="InterPro" id="IPR038110">
    <property type="entry name" value="TD_ACT-like_sf"/>
</dbReference>
<comment type="function">
    <text evidence="12 13">Catalyzes the anaerobic formation of alpha-ketobutyrate and ammonia from threonine in a two-step reaction. The first step involved a dehydration of threonine and a production of enamine intermediates (aminocrotonate), which tautomerizes to its imine form (iminobutyrate). Both intermediates are unstable and short-lived. The second step is the nonenzymatic hydrolysis of the enamine/imine intermediates to form 2-ketobutyrate and free ammonia. In the low water environment of the cell, the second step is accelerated by RidA.</text>
</comment>
<dbReference type="AlphaFoldDB" id="A0A1C3H200"/>
<evidence type="ECO:0000256" key="11">
    <source>
        <dbReference type="ARBA" id="ARBA00023304"/>
    </source>
</evidence>
<comment type="subunit">
    <text evidence="5 13">Homotetramer.</text>
</comment>
<evidence type="ECO:0000256" key="12">
    <source>
        <dbReference type="ARBA" id="ARBA00025527"/>
    </source>
</evidence>
<dbReference type="SUPFAM" id="SSF55021">
    <property type="entry name" value="ACT-like"/>
    <property type="match status" value="2"/>
</dbReference>
<dbReference type="PANTHER" id="PTHR48078:SF11">
    <property type="entry name" value="THREONINE DEHYDRATASE, MITOCHONDRIAL"/>
    <property type="match status" value="1"/>
</dbReference>
<comment type="cofactor">
    <cofactor evidence="2 13">
        <name>pyridoxal 5'-phosphate</name>
        <dbReference type="ChEBI" id="CHEBI:597326"/>
    </cofactor>
</comment>
<dbReference type="RefSeq" id="WP_079539040.1">
    <property type="nucleotide sequence ID" value="NZ_FKLO01000016.1"/>
</dbReference>
<dbReference type="InterPro" id="IPR001721">
    <property type="entry name" value="TD_ACT-like"/>
</dbReference>
<dbReference type="Gene3D" id="3.40.1020.10">
    <property type="entry name" value="Biosynthetic Threonine Deaminase, Domain 3"/>
    <property type="match status" value="1"/>
</dbReference>
<sequence>MQHYIEKIFTAPVYDVATKTPLDAMPRLSDRIGHNVLCKREDLQPVFSFKLRGAYTKMYRLSAEERARGVICASAGNHAQGVALSANRLGMRAVIVMPVTTPQIKIDAVRRLGGAQVEIVLHGDFYDAASQHARELQEAHGYTYIHPFDDPDVIAGQGTIALEILTQHPHHIDAIFVPCGGGGLLAGIAVLAKALRPDIKIIGVEPEDAASMTTAVRGGKRQTLDQVGIFADGVAVKMPGELTFELIKQHVDDFVTVSTDEICAAMKDLFDDTRAIAEPSGAVAAAGIKKWAAQQDAKNLTLINIVSGANMNFDRLRYVAERTEIGEQREGLLAVTIPEIPGTFLNFCTLLGTHNVTEFSYRYQSAARAQIFVGVELSGGRAQLEAVIEKLRAHGYDTENLTDNELAKSHLRYMIGGASTAVADERIFRFGFPERPGALMHFLQTLGTKNNISLFHYRNHGSDYGRVLAGIQSSDPAQLEAHLAAIGYDYSEETDNSAYRRFLQID</sequence>
<dbReference type="Gene3D" id="3.40.50.1100">
    <property type="match status" value="2"/>
</dbReference>
<evidence type="ECO:0000256" key="5">
    <source>
        <dbReference type="ARBA" id="ARBA00011881"/>
    </source>
</evidence>
<dbReference type="CDD" id="cd01562">
    <property type="entry name" value="Thr-dehyd"/>
    <property type="match status" value="1"/>
</dbReference>
<dbReference type="InterPro" id="IPR005787">
    <property type="entry name" value="Thr_deHydtase_biosynth"/>
</dbReference>
<evidence type="ECO:0000256" key="1">
    <source>
        <dbReference type="ARBA" id="ARBA00001274"/>
    </source>
</evidence>
<dbReference type="InterPro" id="IPR045865">
    <property type="entry name" value="ACT-like_dom_sf"/>
</dbReference>
<dbReference type="Pfam" id="PF00585">
    <property type="entry name" value="Thr_dehydrat_C"/>
    <property type="match status" value="2"/>
</dbReference>
<evidence type="ECO:0000256" key="6">
    <source>
        <dbReference type="ARBA" id="ARBA00022605"/>
    </source>
</evidence>
<dbReference type="InterPro" id="IPR036052">
    <property type="entry name" value="TrpB-like_PALP_sf"/>
</dbReference>
<dbReference type="FunFam" id="3.40.50.1100:FF:000007">
    <property type="entry name" value="L-threonine dehydratase catabolic TdcB"/>
    <property type="match status" value="1"/>
</dbReference>
<accession>A0A1C3H200</accession>
<dbReference type="SUPFAM" id="SSF53686">
    <property type="entry name" value="Tryptophan synthase beta subunit-like PLP-dependent enzymes"/>
    <property type="match status" value="1"/>
</dbReference>
<dbReference type="GO" id="GO:0006565">
    <property type="term" value="P:L-serine catabolic process"/>
    <property type="evidence" value="ECO:0007669"/>
    <property type="project" value="TreeGrafter"/>
</dbReference>
<feature type="domain" description="ACT-like" evidence="14">
    <location>
        <begin position="426"/>
        <end position="495"/>
    </location>
</feature>
<comment type="pathway">
    <text evidence="3 13">Amino-acid biosynthesis; L-isoleucine biosynthesis; 2-oxobutanoate from L-threonine: step 1/1.</text>
</comment>
<gene>
    <name evidence="13" type="primary">ilvA</name>
    <name evidence="15" type="ORF">CHUV0807_0256</name>
</gene>
<dbReference type="Proteomes" id="UP000190837">
    <property type="component" value="Unassembled WGS sequence"/>
</dbReference>
<dbReference type="GO" id="GO:0004794">
    <property type="term" value="F:threonine deaminase activity"/>
    <property type="evidence" value="ECO:0007669"/>
    <property type="project" value="UniProtKB-UniRule"/>
</dbReference>
<proteinExistence type="inferred from homology"/>
<evidence type="ECO:0000313" key="16">
    <source>
        <dbReference type="Proteomes" id="UP000190837"/>
    </source>
</evidence>
<feature type="domain" description="ACT-like" evidence="14">
    <location>
        <begin position="331"/>
        <end position="403"/>
    </location>
</feature>
<dbReference type="GO" id="GO:0003941">
    <property type="term" value="F:L-serine ammonia-lyase activity"/>
    <property type="evidence" value="ECO:0007669"/>
    <property type="project" value="TreeGrafter"/>
</dbReference>
<dbReference type="CDD" id="cd04907">
    <property type="entry name" value="ACT_ThrD-I_2"/>
    <property type="match status" value="1"/>
</dbReference>
<dbReference type="InterPro" id="IPR050147">
    <property type="entry name" value="Ser/Thr_Dehydratase"/>
</dbReference>
<dbReference type="InterPro" id="IPR001926">
    <property type="entry name" value="TrpB-like_PALP"/>
</dbReference>
<dbReference type="EMBL" id="FKLO01000016">
    <property type="protein sequence ID" value="SAM57286.1"/>
    <property type="molecule type" value="Genomic_DNA"/>
</dbReference>
<dbReference type="PROSITE" id="PS51672">
    <property type="entry name" value="ACT_LIKE"/>
    <property type="match status" value="2"/>
</dbReference>
<dbReference type="PROSITE" id="PS00165">
    <property type="entry name" value="DEHYDRATASE_SER_THR"/>
    <property type="match status" value="1"/>
</dbReference>
<comment type="catalytic activity">
    <reaction evidence="1 13">
        <text>L-threonine = 2-oxobutanoate + NH4(+)</text>
        <dbReference type="Rhea" id="RHEA:22108"/>
        <dbReference type="ChEBI" id="CHEBI:16763"/>
        <dbReference type="ChEBI" id="CHEBI:28938"/>
        <dbReference type="ChEBI" id="CHEBI:57926"/>
        <dbReference type="EC" id="4.3.1.19"/>
    </reaction>
</comment>
<dbReference type="GO" id="GO:0030170">
    <property type="term" value="F:pyridoxal phosphate binding"/>
    <property type="evidence" value="ECO:0007669"/>
    <property type="project" value="InterPro"/>
</dbReference>
<keyword evidence="8" id="KW-0677">Repeat</keyword>
<name>A0A1C3H200_9GAMM</name>